<dbReference type="SUPFAM" id="SSF54373">
    <property type="entry name" value="FAD-linked reductases, C-terminal domain"/>
    <property type="match status" value="1"/>
</dbReference>
<dbReference type="GO" id="GO:0071949">
    <property type="term" value="F:FAD binding"/>
    <property type="evidence" value="ECO:0007669"/>
    <property type="project" value="InterPro"/>
</dbReference>
<dbReference type="PANTHER" id="PTHR46720">
    <property type="entry name" value="HYDROXYLASE, PUTATIVE (AFU_ORTHOLOGUE AFUA_3G01460)-RELATED"/>
    <property type="match status" value="1"/>
</dbReference>
<dbReference type="SUPFAM" id="SSF51905">
    <property type="entry name" value="FAD/NAD(P)-binding domain"/>
    <property type="match status" value="1"/>
</dbReference>
<dbReference type="InterPro" id="IPR051104">
    <property type="entry name" value="FAD_monoxygenase"/>
</dbReference>
<dbReference type="AlphaFoldDB" id="A0AAW0FZ79"/>
<keyword evidence="2" id="KW-0274">FAD</keyword>
<protein>
    <recommendedName>
        <fullName evidence="5">FAD-binding domain-containing protein</fullName>
    </recommendedName>
</protein>
<dbReference type="Gene3D" id="3.50.50.60">
    <property type="entry name" value="FAD/NAD(P)-binding domain"/>
    <property type="match status" value="1"/>
</dbReference>
<reference evidence="6 7" key="1">
    <citation type="submission" date="2022-09" db="EMBL/GenBank/DDBJ databases">
        <authorList>
            <person name="Palmer J.M."/>
        </authorList>
    </citation>
    <scope>NUCLEOTIDE SEQUENCE [LARGE SCALE GENOMIC DNA]</scope>
    <source>
        <strain evidence="6 7">DSM 7382</strain>
    </source>
</reference>
<feature type="domain" description="FAD-binding" evidence="5">
    <location>
        <begin position="7"/>
        <end position="389"/>
    </location>
</feature>
<evidence type="ECO:0000256" key="3">
    <source>
        <dbReference type="ARBA" id="ARBA00023002"/>
    </source>
</evidence>
<evidence type="ECO:0000256" key="2">
    <source>
        <dbReference type="ARBA" id="ARBA00022827"/>
    </source>
</evidence>
<organism evidence="6 7">
    <name type="scientific">Cerrena zonata</name>
    <dbReference type="NCBI Taxonomy" id="2478898"/>
    <lineage>
        <taxon>Eukaryota</taxon>
        <taxon>Fungi</taxon>
        <taxon>Dikarya</taxon>
        <taxon>Basidiomycota</taxon>
        <taxon>Agaricomycotina</taxon>
        <taxon>Agaricomycetes</taxon>
        <taxon>Polyporales</taxon>
        <taxon>Cerrenaceae</taxon>
        <taxon>Cerrena</taxon>
    </lineage>
</organism>
<gene>
    <name evidence="6" type="ORF">QCA50_010525</name>
</gene>
<dbReference type="PRINTS" id="PR00420">
    <property type="entry name" value="RNGMNOXGNASE"/>
</dbReference>
<evidence type="ECO:0000313" key="7">
    <source>
        <dbReference type="Proteomes" id="UP001385951"/>
    </source>
</evidence>
<dbReference type="GO" id="GO:0044550">
    <property type="term" value="P:secondary metabolite biosynthetic process"/>
    <property type="evidence" value="ECO:0007669"/>
    <property type="project" value="TreeGrafter"/>
</dbReference>
<evidence type="ECO:0000256" key="1">
    <source>
        <dbReference type="ARBA" id="ARBA00022630"/>
    </source>
</evidence>
<evidence type="ECO:0000313" key="6">
    <source>
        <dbReference type="EMBL" id="KAK7686301.1"/>
    </source>
</evidence>
<proteinExistence type="predicted"/>
<dbReference type="InterPro" id="IPR002938">
    <property type="entry name" value="FAD-bd"/>
</dbReference>
<keyword evidence="4" id="KW-0472">Membrane</keyword>
<dbReference type="Pfam" id="PF01494">
    <property type="entry name" value="FAD_binding_3"/>
    <property type="match status" value="1"/>
</dbReference>
<feature type="transmembrane region" description="Helical" evidence="4">
    <location>
        <begin position="7"/>
        <end position="25"/>
    </location>
</feature>
<evidence type="ECO:0000256" key="4">
    <source>
        <dbReference type="SAM" id="Phobius"/>
    </source>
</evidence>
<comment type="caution">
    <text evidence="6">The sequence shown here is derived from an EMBL/GenBank/DDBJ whole genome shotgun (WGS) entry which is preliminary data.</text>
</comment>
<keyword evidence="7" id="KW-1185">Reference proteome</keyword>
<dbReference type="PANTHER" id="PTHR46720:SF3">
    <property type="entry name" value="FAD-BINDING DOMAIN-CONTAINING PROTEIN-RELATED"/>
    <property type="match status" value="1"/>
</dbReference>
<dbReference type="EMBL" id="JASBNA010000017">
    <property type="protein sequence ID" value="KAK7686301.1"/>
    <property type="molecule type" value="Genomic_DNA"/>
</dbReference>
<accession>A0AAW0FZ79</accession>
<dbReference type="GO" id="GO:0016491">
    <property type="term" value="F:oxidoreductase activity"/>
    <property type="evidence" value="ECO:0007669"/>
    <property type="project" value="UniProtKB-KW"/>
</dbReference>
<keyword evidence="1" id="KW-0285">Flavoprotein</keyword>
<dbReference type="InterPro" id="IPR036188">
    <property type="entry name" value="FAD/NAD-bd_sf"/>
</dbReference>
<keyword evidence="4" id="KW-0812">Transmembrane</keyword>
<sequence>MDAHYKFSVAICGGGIGGLLLAVSLSRYPDIKVDVYEAAKLFADVGAGIGLWPRTWKIMEQLGLADELAKIAIISPANIPKVAFNLRKGDQPVGETFSQLVTPGGMITFHRPDFQTVVLQHLSSTSCRTHTSKRLISYSAPSDSTTSSSPVYLHFEDGTTATCDLLIGADGIKSVVRADMLRAIAAQAQSDGRVQEEKEASESIDASWSGVLMYRTSFPSEALSQKLPGHRVLHDPMIYVGRDTQLTVYPMARGTRINFAASRLYWEKENTRFNEPWIREVSRDELLSAFDGWEPEVSALLQCTPSLSRWAIHCVRSLRSYVSGPVALIGDAAHGMLPYQGVGAGQAFEDGFILANVLGHPKTTIDSLSRALEIYDVIRRPYSQRAVELSRDNALLFSLNYPGLAFSTPEEDMADNKNNQLQELHDRAYNNWDWCWTTTIDEDLQRAITMLEQS</sequence>
<dbReference type="Proteomes" id="UP001385951">
    <property type="component" value="Unassembled WGS sequence"/>
</dbReference>
<keyword evidence="4" id="KW-1133">Transmembrane helix</keyword>
<name>A0AAW0FZ79_9APHY</name>
<evidence type="ECO:0000259" key="5">
    <source>
        <dbReference type="Pfam" id="PF01494"/>
    </source>
</evidence>
<keyword evidence="3" id="KW-0560">Oxidoreductase</keyword>